<proteinExistence type="predicted"/>
<reference evidence="2" key="1">
    <citation type="submission" date="2021-06" db="EMBL/GenBank/DDBJ databases">
        <authorList>
            <person name="Kallberg Y."/>
            <person name="Tangrot J."/>
            <person name="Rosling A."/>
        </authorList>
    </citation>
    <scope>NUCLEOTIDE SEQUENCE</scope>
    <source>
        <strain evidence="2">CL551</strain>
    </source>
</reference>
<evidence type="ECO:0000313" key="3">
    <source>
        <dbReference type="Proteomes" id="UP000789342"/>
    </source>
</evidence>
<evidence type="ECO:0000256" key="1">
    <source>
        <dbReference type="SAM" id="MobiDB-lite"/>
    </source>
</evidence>
<feature type="non-terminal residue" evidence="2">
    <location>
        <position position="1"/>
    </location>
</feature>
<feature type="compositionally biased region" description="Polar residues" evidence="1">
    <location>
        <begin position="16"/>
        <end position="29"/>
    </location>
</feature>
<dbReference type="EMBL" id="CAJVPV010053353">
    <property type="protein sequence ID" value="CAG8781819.1"/>
    <property type="molecule type" value="Genomic_DNA"/>
</dbReference>
<organism evidence="2 3">
    <name type="scientific">Acaulospora morrowiae</name>
    <dbReference type="NCBI Taxonomy" id="94023"/>
    <lineage>
        <taxon>Eukaryota</taxon>
        <taxon>Fungi</taxon>
        <taxon>Fungi incertae sedis</taxon>
        <taxon>Mucoromycota</taxon>
        <taxon>Glomeromycotina</taxon>
        <taxon>Glomeromycetes</taxon>
        <taxon>Diversisporales</taxon>
        <taxon>Acaulosporaceae</taxon>
        <taxon>Acaulospora</taxon>
    </lineage>
</organism>
<gene>
    <name evidence="2" type="ORF">AMORRO_LOCUS17384</name>
</gene>
<dbReference type="Proteomes" id="UP000789342">
    <property type="component" value="Unassembled WGS sequence"/>
</dbReference>
<comment type="caution">
    <text evidence="2">The sequence shown here is derived from an EMBL/GenBank/DDBJ whole genome shotgun (WGS) entry which is preliminary data.</text>
</comment>
<sequence>ILKSLLVRRSNILKQKQVASHNPKSNSVPRLNELFSTLDMKDKPP</sequence>
<accession>A0A9N9P1Q5</accession>
<dbReference type="AlphaFoldDB" id="A0A9N9P1Q5"/>
<name>A0A9N9P1Q5_9GLOM</name>
<evidence type="ECO:0000313" key="2">
    <source>
        <dbReference type="EMBL" id="CAG8781819.1"/>
    </source>
</evidence>
<keyword evidence="3" id="KW-1185">Reference proteome</keyword>
<protein>
    <submittedName>
        <fullName evidence="2">4664_t:CDS:1</fullName>
    </submittedName>
</protein>
<feature type="region of interest" description="Disordered" evidence="1">
    <location>
        <begin position="16"/>
        <end position="45"/>
    </location>
</feature>